<comment type="caution">
    <text evidence="3">The sequence shown here is derived from an EMBL/GenBank/DDBJ whole genome shotgun (WGS) entry which is preliminary data.</text>
</comment>
<name>A0A5N5UKB8_9EURY</name>
<dbReference type="EMBL" id="QMDY01000002">
    <property type="protein sequence ID" value="KAB7519252.1"/>
    <property type="molecule type" value="Genomic_DNA"/>
</dbReference>
<dbReference type="OrthoDB" id="268322at2157"/>
<dbReference type="Proteomes" id="UP000326207">
    <property type="component" value="Unassembled WGS sequence"/>
</dbReference>
<accession>A0A5N5UB22</accession>
<evidence type="ECO:0000313" key="5">
    <source>
        <dbReference type="Proteomes" id="UP000326302"/>
    </source>
</evidence>
<dbReference type="EMBL" id="QJOW01000001">
    <property type="protein sequence ID" value="KAB7518175.1"/>
    <property type="molecule type" value="Genomic_DNA"/>
</dbReference>
<dbReference type="AlphaFoldDB" id="A0A5N5UKB8"/>
<evidence type="ECO:0000313" key="2">
    <source>
        <dbReference type="EMBL" id="KAB7518175.1"/>
    </source>
</evidence>
<gene>
    <name evidence="1" type="ORF">DM867_07070</name>
    <name evidence="2" type="ORF">DMP03_02090</name>
    <name evidence="3" type="ORF">DP108_03845</name>
</gene>
<proteinExistence type="predicted"/>
<protein>
    <submittedName>
        <fullName evidence="3">Uncharacterized protein</fullName>
    </submittedName>
</protein>
<dbReference type="InterPro" id="IPR056231">
    <property type="entry name" value="VNG_1110C-like"/>
</dbReference>
<reference evidence="4 5" key="1">
    <citation type="submission" date="2019-10" db="EMBL/GenBank/DDBJ databases">
        <title>Unraveling microbial dark matter from salterns through culturing: the case of the genus Halosegnis.</title>
        <authorList>
            <person name="Duran-Viseras A."/>
            <person name="Andrei A.-S."/>
            <person name="Vera-Gargallo B."/>
            <person name="Ghai R."/>
            <person name="Sanchez-Porro C."/>
            <person name="Ventosa A."/>
        </authorList>
    </citation>
    <scope>NUCLEOTIDE SEQUENCE [LARGE SCALE GENOMIC DNA]</scope>
    <source>
        <strain evidence="2 5">F17-44</strain>
        <strain evidence="1 6">F18-79</strain>
        <strain evidence="3 4">F19-13</strain>
    </source>
</reference>
<organism evidence="3 4">
    <name type="scientific">Halosegnis rubeus</name>
    <dbReference type="NCBI Taxonomy" id="2212850"/>
    <lineage>
        <taxon>Archaea</taxon>
        <taxon>Methanobacteriati</taxon>
        <taxon>Methanobacteriota</taxon>
        <taxon>Stenosarchaea group</taxon>
        <taxon>Halobacteria</taxon>
        <taxon>Halobacteriales</taxon>
        <taxon>Natronomonadaceae</taxon>
        <taxon>Halosegnis</taxon>
    </lineage>
</organism>
<dbReference type="Proteomes" id="UP000326302">
    <property type="component" value="Unassembled WGS sequence"/>
</dbReference>
<evidence type="ECO:0000313" key="4">
    <source>
        <dbReference type="Proteomes" id="UP000326207"/>
    </source>
</evidence>
<dbReference type="EMBL" id="QKKZ01000002">
    <property type="protein sequence ID" value="KAB7514862.1"/>
    <property type="molecule type" value="Genomic_DNA"/>
</dbReference>
<accession>A0A5N5UHL1</accession>
<sequence length="66" mass="7268">MADPQTLRDSTQICLPWEQFDPVHEDVESNFTVTVVDAGDDARIIGSPVEIKDVNAFLTRHGISVA</sequence>
<dbReference type="RefSeq" id="WP_152119074.1">
    <property type="nucleotide sequence ID" value="NZ_QJOW01000001.1"/>
</dbReference>
<evidence type="ECO:0000313" key="6">
    <source>
        <dbReference type="Proteomes" id="UP000326865"/>
    </source>
</evidence>
<keyword evidence="6" id="KW-1185">Reference proteome</keyword>
<accession>A0A5N5UKB8</accession>
<evidence type="ECO:0000313" key="3">
    <source>
        <dbReference type="EMBL" id="KAB7519252.1"/>
    </source>
</evidence>
<dbReference type="Pfam" id="PF24397">
    <property type="entry name" value="VNG_1110C"/>
    <property type="match status" value="1"/>
</dbReference>
<dbReference type="Proteomes" id="UP000326865">
    <property type="component" value="Unassembled WGS sequence"/>
</dbReference>
<evidence type="ECO:0000313" key="1">
    <source>
        <dbReference type="EMBL" id="KAB7514862.1"/>
    </source>
</evidence>